<dbReference type="Pfam" id="PF02452">
    <property type="entry name" value="PemK_toxin"/>
    <property type="match status" value="1"/>
</dbReference>
<dbReference type="Gene3D" id="2.30.30.110">
    <property type="match status" value="1"/>
</dbReference>
<gene>
    <name evidence="4" type="ORF">EQM13_00495</name>
</gene>
<organism evidence="4 5">
    <name type="scientific">Acidilutibacter cellobiosedens</name>
    <dbReference type="NCBI Taxonomy" id="2507161"/>
    <lineage>
        <taxon>Bacteria</taxon>
        <taxon>Bacillati</taxon>
        <taxon>Bacillota</taxon>
        <taxon>Tissierellia</taxon>
        <taxon>Tissierellales</taxon>
        <taxon>Acidilutibacteraceae</taxon>
        <taxon>Acidilutibacter</taxon>
    </lineage>
</organism>
<dbReference type="EC" id="3.1.-.-" evidence="3"/>
<keyword evidence="3" id="KW-0378">Hydrolase</keyword>
<dbReference type="PIRSF" id="PIRSF033490">
    <property type="entry name" value="MazF"/>
    <property type="match status" value="1"/>
</dbReference>
<dbReference type="AlphaFoldDB" id="A0A410Q840"/>
<evidence type="ECO:0000256" key="3">
    <source>
        <dbReference type="PIRNR" id="PIRNR033490"/>
    </source>
</evidence>
<dbReference type="GO" id="GO:0003677">
    <property type="term" value="F:DNA binding"/>
    <property type="evidence" value="ECO:0007669"/>
    <property type="project" value="InterPro"/>
</dbReference>
<sequence length="126" mass="14161">MRIYKGDIFYADLTPVVGCEQGGIRPVLIIQNDIGNRYSPTVIVAAITSRTEKNHLPTHIQLCSQQYGLRQNSLVLLEQVRTIDRSRLREYIGHLSEPQMQQVNEALAVSFGLDALLPEPQMSLSL</sequence>
<reference evidence="5" key="1">
    <citation type="submission" date="2019-01" db="EMBL/GenBank/DDBJ databases">
        <title>Draft genomes of a novel of Sporanaerobacter strains.</title>
        <authorList>
            <person name="Ma S."/>
        </authorList>
    </citation>
    <scope>NUCLEOTIDE SEQUENCE [LARGE SCALE GENOMIC DNA]</scope>
    <source>
        <strain evidence="5">NJN-17</strain>
    </source>
</reference>
<dbReference type="InterPro" id="IPR003477">
    <property type="entry name" value="PemK-like"/>
</dbReference>
<name>A0A410Q840_9FIRM</name>
<evidence type="ECO:0000313" key="4">
    <source>
        <dbReference type="EMBL" id="QAT60155.1"/>
    </source>
</evidence>
<comment type="similarity">
    <text evidence="1 3">Belongs to the PemK/MazF family.</text>
</comment>
<proteinExistence type="inferred from homology"/>
<dbReference type="RefSeq" id="WP_128751628.1">
    <property type="nucleotide sequence ID" value="NZ_CP035282.1"/>
</dbReference>
<dbReference type="GO" id="GO:0006402">
    <property type="term" value="P:mRNA catabolic process"/>
    <property type="evidence" value="ECO:0007669"/>
    <property type="project" value="TreeGrafter"/>
</dbReference>
<dbReference type="PANTHER" id="PTHR33988">
    <property type="entry name" value="ENDORIBONUCLEASE MAZF-RELATED"/>
    <property type="match status" value="1"/>
</dbReference>
<dbReference type="OrthoDB" id="9808744at2"/>
<keyword evidence="3" id="KW-0255">Endonuclease</keyword>
<dbReference type="GO" id="GO:0016787">
    <property type="term" value="F:hydrolase activity"/>
    <property type="evidence" value="ECO:0007669"/>
    <property type="project" value="UniProtKB-KW"/>
</dbReference>
<dbReference type="InterPro" id="IPR011067">
    <property type="entry name" value="Plasmid_toxin/cell-grow_inhib"/>
</dbReference>
<keyword evidence="3" id="KW-0540">Nuclease</keyword>
<dbReference type="SUPFAM" id="SSF50118">
    <property type="entry name" value="Cell growth inhibitor/plasmid maintenance toxic component"/>
    <property type="match status" value="1"/>
</dbReference>
<evidence type="ECO:0000313" key="5">
    <source>
        <dbReference type="Proteomes" id="UP000287969"/>
    </source>
</evidence>
<dbReference type="EMBL" id="CP035282">
    <property type="protein sequence ID" value="QAT60155.1"/>
    <property type="molecule type" value="Genomic_DNA"/>
</dbReference>
<dbReference type="Proteomes" id="UP000287969">
    <property type="component" value="Chromosome"/>
</dbReference>
<keyword evidence="5" id="KW-1185">Reference proteome</keyword>
<accession>A0A410Q840</accession>
<comment type="function">
    <text evidence="3">Toxic component of a type II toxin-antitoxin (TA) system.</text>
</comment>
<evidence type="ECO:0000256" key="2">
    <source>
        <dbReference type="ARBA" id="ARBA00022649"/>
    </source>
</evidence>
<dbReference type="GO" id="GO:0016075">
    <property type="term" value="P:rRNA catabolic process"/>
    <property type="evidence" value="ECO:0007669"/>
    <property type="project" value="TreeGrafter"/>
</dbReference>
<dbReference type="GO" id="GO:0004521">
    <property type="term" value="F:RNA endonuclease activity"/>
    <property type="evidence" value="ECO:0007669"/>
    <property type="project" value="TreeGrafter"/>
</dbReference>
<keyword evidence="2" id="KW-1277">Toxin-antitoxin system</keyword>
<dbReference type="KEGG" id="spoa:EQM13_00495"/>
<protein>
    <recommendedName>
        <fullName evidence="3">mRNA interferase</fullName>
        <ecNumber evidence="3">3.1.-.-</ecNumber>
    </recommendedName>
</protein>
<evidence type="ECO:0000256" key="1">
    <source>
        <dbReference type="ARBA" id="ARBA00007521"/>
    </source>
</evidence>
<dbReference type="PANTHER" id="PTHR33988:SF2">
    <property type="entry name" value="ENDORIBONUCLEASE MAZF"/>
    <property type="match status" value="1"/>
</dbReference>